<sequence length="150" mass="17082">MMISKEQFCAENYRRFFNRSHCLHVQSCIKESGQLLTLRFQIAPKRDGKVDFTNSPIFQLSAKELTSLCRFLIVRTDTVYEIPFHNGKTLKFTAEQSKGLNVQIIQKGNIASFMIPTDELFSLTGIAVSTLARREMLDSITVLTMIKNGL</sequence>
<dbReference type="AlphaFoldDB" id="A0A510IJI5"/>
<evidence type="ECO:0000313" key="1">
    <source>
        <dbReference type="EMBL" id="BBL92360.1"/>
    </source>
</evidence>
<dbReference type="EMBL" id="AP019800">
    <property type="protein sequence ID" value="BBL92360.1"/>
    <property type="molecule type" value="Genomic_DNA"/>
</dbReference>
<name>A0A510IJI5_9VIBR</name>
<geneLocation type="plasmid" evidence="2">
    <name>pam7 dna</name>
</geneLocation>
<organism evidence="1 2">
    <name type="scientific">Vibrio rotiferianus</name>
    <dbReference type="NCBI Taxonomy" id="190895"/>
    <lineage>
        <taxon>Bacteria</taxon>
        <taxon>Pseudomonadati</taxon>
        <taxon>Pseudomonadota</taxon>
        <taxon>Gammaproteobacteria</taxon>
        <taxon>Vibrionales</taxon>
        <taxon>Vibrionaceae</taxon>
        <taxon>Vibrio</taxon>
    </lineage>
</organism>
<dbReference type="RefSeq" id="WP_143694320.1">
    <property type="nucleotide sequence ID" value="NZ_AP019800.1"/>
</dbReference>
<gene>
    <name evidence="1" type="ORF">VroAM7_50130</name>
</gene>
<proteinExistence type="predicted"/>
<accession>A0A510IJI5</accession>
<evidence type="ECO:0000313" key="2">
    <source>
        <dbReference type="Proteomes" id="UP000315115"/>
    </source>
</evidence>
<keyword evidence="1" id="KW-0614">Plasmid</keyword>
<reference evidence="2" key="1">
    <citation type="submission" date="2019-07" db="EMBL/GenBank/DDBJ databases">
        <title>Complete Genome Sequences of Vibrion rotiferianus strain AM7.</title>
        <authorList>
            <person name="Miyazaki K."/>
            <person name="Wiseschart A."/>
            <person name="Pootanakit K."/>
            <person name="Ishimori K."/>
            <person name="Kitahara K."/>
        </authorList>
    </citation>
    <scope>NUCLEOTIDE SEQUENCE [LARGE SCALE GENOMIC DNA]</scope>
    <source>
        <strain evidence="2">AM7</strain>
        <plasmid evidence="2">pam7 dna</plasmid>
    </source>
</reference>
<protein>
    <submittedName>
        <fullName evidence="1">Uncharacterized protein</fullName>
    </submittedName>
</protein>
<dbReference type="Proteomes" id="UP000315115">
    <property type="component" value="Plasmid pAM7"/>
</dbReference>